<name>A0ABV9V002_9ACTN</name>
<gene>
    <name evidence="1" type="ORF">ACFPFX_34895</name>
</gene>
<dbReference type="SUPFAM" id="SSF53271">
    <property type="entry name" value="PRTase-like"/>
    <property type="match status" value="1"/>
</dbReference>
<dbReference type="EMBL" id="JBHSIZ010000049">
    <property type="protein sequence ID" value="MFC4961489.1"/>
    <property type="molecule type" value="Genomic_DNA"/>
</dbReference>
<organism evidence="1 2">
    <name type="scientific">Streptomyces mauvecolor</name>
    <dbReference type="NCBI Taxonomy" id="58345"/>
    <lineage>
        <taxon>Bacteria</taxon>
        <taxon>Bacillati</taxon>
        <taxon>Actinomycetota</taxon>
        <taxon>Actinomycetes</taxon>
        <taxon>Kitasatosporales</taxon>
        <taxon>Streptomycetaceae</taxon>
        <taxon>Streptomyces</taxon>
    </lineage>
</organism>
<sequence>MSIAHSHLHRDLAGQKVLPVDDVFTSGAQIHTVAHHLLHTGHAGEVRGLVLARVPWS</sequence>
<dbReference type="InterPro" id="IPR029057">
    <property type="entry name" value="PRTase-like"/>
</dbReference>
<dbReference type="Gene3D" id="3.40.50.2020">
    <property type="match status" value="1"/>
</dbReference>
<evidence type="ECO:0008006" key="3">
    <source>
        <dbReference type="Google" id="ProtNLM"/>
    </source>
</evidence>
<keyword evidence="2" id="KW-1185">Reference proteome</keyword>
<evidence type="ECO:0000313" key="2">
    <source>
        <dbReference type="Proteomes" id="UP001595834"/>
    </source>
</evidence>
<comment type="caution">
    <text evidence="1">The sequence shown here is derived from an EMBL/GenBank/DDBJ whole genome shotgun (WGS) entry which is preliminary data.</text>
</comment>
<dbReference type="RefSeq" id="WP_344380722.1">
    <property type="nucleotide sequence ID" value="NZ_BAAASQ010000053.1"/>
</dbReference>
<dbReference type="Proteomes" id="UP001595834">
    <property type="component" value="Unassembled WGS sequence"/>
</dbReference>
<reference evidence="2" key="1">
    <citation type="journal article" date="2019" name="Int. J. Syst. Evol. Microbiol.">
        <title>The Global Catalogue of Microorganisms (GCM) 10K type strain sequencing project: providing services to taxonomists for standard genome sequencing and annotation.</title>
        <authorList>
            <consortium name="The Broad Institute Genomics Platform"/>
            <consortium name="The Broad Institute Genome Sequencing Center for Infectious Disease"/>
            <person name="Wu L."/>
            <person name="Ma J."/>
        </authorList>
    </citation>
    <scope>NUCLEOTIDE SEQUENCE [LARGE SCALE GENOMIC DNA]</scope>
    <source>
        <strain evidence="2">CCM 7224</strain>
    </source>
</reference>
<evidence type="ECO:0000313" key="1">
    <source>
        <dbReference type="EMBL" id="MFC4961489.1"/>
    </source>
</evidence>
<dbReference type="CDD" id="cd06223">
    <property type="entry name" value="PRTases_typeI"/>
    <property type="match status" value="1"/>
</dbReference>
<proteinExistence type="predicted"/>
<accession>A0ABV9V002</accession>
<dbReference type="InterPro" id="IPR000836">
    <property type="entry name" value="PRTase_dom"/>
</dbReference>
<protein>
    <recommendedName>
        <fullName evidence="3">Phosphoribosyltransferase</fullName>
    </recommendedName>
</protein>